<sequence>MQWSQIKTLFILCFLVLDIYLLVQFIDKQDRAAQEQYPGGEDLTLQEELKREDITLGDIDVGVEKDSSISVLPMQYTEKQVGEIEGLENQEAVLNTENLIVGHMDEPVPIAKDAGGEEISNTISNFIYQFDSYQFWKWDKDLNVLLFFQEKENQPIYYNQNALLLVYLNEDNEMEYYTQSMLGEATGTNESSKRTLIQPIQAIGTLYNNNELVSEDTVDVDYGYHTWISSLENGKQVFAPTYKVSVNDERDYFVNAIEGQVFSNSDESFTRDMVRENLGDIQLIPQDVDWKEDMINKLRTLTQTETETETNRSE</sequence>
<dbReference type="Proteomes" id="UP000052946">
    <property type="component" value="Unassembled WGS sequence"/>
</dbReference>
<keyword evidence="1" id="KW-0472">Membrane</keyword>
<keyword evidence="1" id="KW-0812">Transmembrane</keyword>
<evidence type="ECO:0000259" key="2">
    <source>
        <dbReference type="Pfam" id="PF09648"/>
    </source>
</evidence>
<keyword evidence="1" id="KW-1133">Transmembrane helix</keyword>
<dbReference type="Gene3D" id="2.40.128.690">
    <property type="entry name" value="YycH protein, domain 3-like"/>
    <property type="match status" value="1"/>
</dbReference>
<dbReference type="GO" id="GO:0016020">
    <property type="term" value="C:membrane"/>
    <property type="evidence" value="ECO:0007669"/>
    <property type="project" value="InterPro"/>
</dbReference>
<comment type="caution">
    <text evidence="3">The sequence shown here is derived from an EMBL/GenBank/DDBJ whole genome shotgun (WGS) entry which is preliminary data.</text>
</comment>
<evidence type="ECO:0000313" key="3">
    <source>
        <dbReference type="EMBL" id="GAQ17923.1"/>
    </source>
</evidence>
<organism evidence="3 4">
    <name type="scientific">Oceanobacillus picturae</name>
    <dbReference type="NCBI Taxonomy" id="171693"/>
    <lineage>
        <taxon>Bacteria</taxon>
        <taxon>Bacillati</taxon>
        <taxon>Bacillota</taxon>
        <taxon>Bacilli</taxon>
        <taxon>Bacillales</taxon>
        <taxon>Bacillaceae</taxon>
        <taxon>Oceanobacillus</taxon>
    </lineage>
</organism>
<reference evidence="4" key="1">
    <citation type="submission" date="2015-07" db="EMBL/GenBank/DDBJ databases">
        <title>Draft Genome Sequence of Oceanobacillus picturae Heshi-B3 that Was Isolated from Fermented Rice Bran with Aging Salted Mackerel, Which Was Named Heshiko as Traditional Fermented Seafood in Japan.</title>
        <authorList>
            <person name="Akuzawa S."/>
            <person name="Nakagawa J."/>
            <person name="Kanekatsu T."/>
            <person name="Kanesaki Y."/>
            <person name="Suzuki T."/>
        </authorList>
    </citation>
    <scope>NUCLEOTIDE SEQUENCE [LARGE SCALE GENOMIC DNA]</scope>
    <source>
        <strain evidence="4">Heshi-B3</strain>
    </source>
</reference>
<dbReference type="AlphaFoldDB" id="A0A0U9H5K9"/>
<feature type="transmembrane region" description="Helical" evidence="1">
    <location>
        <begin position="6"/>
        <end position="26"/>
    </location>
</feature>
<dbReference type="EMBL" id="BBXV01000023">
    <property type="protein sequence ID" value="GAQ17923.1"/>
    <property type="molecule type" value="Genomic_DNA"/>
</dbReference>
<dbReference type="Pfam" id="PF09648">
    <property type="entry name" value="YycI"/>
    <property type="match status" value="1"/>
</dbReference>
<feature type="domain" description="Regulatory protein YycH-like" evidence="2">
    <location>
        <begin position="44"/>
        <end position="257"/>
    </location>
</feature>
<accession>A0A0U9H5K9</accession>
<dbReference type="OrthoDB" id="2388036at2"/>
<protein>
    <submittedName>
        <fullName evidence="3">Two-component system YycFG regulatory protein</fullName>
    </submittedName>
</protein>
<dbReference type="RefSeq" id="WP_058950120.1">
    <property type="nucleotide sequence ID" value="NZ_BBXV01000023.1"/>
</dbReference>
<gene>
    <name evidence="3" type="ORF">OPHB3_1860</name>
</gene>
<evidence type="ECO:0000256" key="1">
    <source>
        <dbReference type="SAM" id="Phobius"/>
    </source>
</evidence>
<reference evidence="3 4" key="2">
    <citation type="journal article" date="2016" name="Genome Announc.">
        <title>Draft Genome Sequence of Oceanobacillus picturae Heshi-B3, Isolated from Fermented Rice Bran in a Traditional Japanese Seafood Dish.</title>
        <authorList>
            <person name="Akuzawa S."/>
            <person name="Nagaoka J."/>
            <person name="Kanekatsu M."/>
            <person name="Kanesaki Y."/>
            <person name="Suzuki T."/>
        </authorList>
    </citation>
    <scope>NUCLEOTIDE SEQUENCE [LARGE SCALE GENOMIC DNA]</scope>
    <source>
        <strain evidence="3 4">Heshi-B3</strain>
    </source>
</reference>
<evidence type="ECO:0000313" key="4">
    <source>
        <dbReference type="Proteomes" id="UP000052946"/>
    </source>
</evidence>
<proteinExistence type="predicted"/>
<dbReference type="InterPro" id="IPR018604">
    <property type="entry name" value="YycI-like"/>
</dbReference>
<name>A0A0U9H5K9_9BACI</name>